<organism evidence="7 8">
    <name type="scientific">Pseudenterobacter timonensis</name>
    <dbReference type="NCBI Taxonomy" id="1755099"/>
    <lineage>
        <taxon>Bacteria</taxon>
        <taxon>Pseudomonadati</taxon>
        <taxon>Pseudomonadota</taxon>
        <taxon>Gammaproteobacteria</taxon>
        <taxon>Enterobacterales</taxon>
        <taxon>Enterobacteriaceae</taxon>
        <taxon>Pseudenterobacter</taxon>
    </lineage>
</organism>
<feature type="domain" description="Fimbrial-type adhesion" evidence="6">
    <location>
        <begin position="186"/>
        <end position="327"/>
    </location>
</feature>
<dbReference type="Pfam" id="PF00419">
    <property type="entry name" value="Fimbrial"/>
    <property type="match status" value="1"/>
</dbReference>
<sequence>MQIVKSSLLLLTLALAALFMPHARATCSTPDMPKLINVASVSVSTTLAVGATIPGSEQHVHVAGSCNHPYESGMEIIACYYGNGAEIPGLTGVYDSGVPGIGVALRNAQGERITGGGKTACDSRNTPIGYISNDGLMTFDFSVMLELVKTSEAVQSGTLVQDQTKFGIGVYGNDGIGSPNTVSYAGNVNFNPVTCSVSPESLTVTLGNFPLSAFSGTGSETTPEAFDVNVNCNNTVQPQVMIASANGYETQFPGVIKLTQEEGVATGVGVKMLVEGQPATFETYRNTSRMAQAKETLAIPFQASYEQTGPQVTPGAANTIATITLGYK</sequence>
<dbReference type="PANTHER" id="PTHR33420:SF12">
    <property type="entry name" value="FIMBRIN-LIKE PROTEIN FIMI-RELATED"/>
    <property type="match status" value="1"/>
</dbReference>
<dbReference type="Gene3D" id="2.60.40.1090">
    <property type="entry name" value="Fimbrial-type adhesion domain"/>
    <property type="match status" value="1"/>
</dbReference>
<evidence type="ECO:0000256" key="3">
    <source>
        <dbReference type="ARBA" id="ARBA00022729"/>
    </source>
</evidence>
<dbReference type="EMBL" id="JAQGEC010000007">
    <property type="protein sequence ID" value="MDR9890517.1"/>
    <property type="molecule type" value="Genomic_DNA"/>
</dbReference>
<name>A0AAE4IVH6_9ENTR</name>
<dbReference type="PANTHER" id="PTHR33420">
    <property type="entry name" value="FIMBRIAL SUBUNIT ELFA-RELATED"/>
    <property type="match status" value="1"/>
</dbReference>
<dbReference type="InterPro" id="IPR050263">
    <property type="entry name" value="Bact_Fimbrial_Adh_Pro"/>
</dbReference>
<comment type="similarity">
    <text evidence="2">Belongs to the fimbrial protein family.</text>
</comment>
<evidence type="ECO:0000259" key="6">
    <source>
        <dbReference type="Pfam" id="PF00419"/>
    </source>
</evidence>
<keyword evidence="3 5" id="KW-0732">Signal</keyword>
<dbReference type="AlphaFoldDB" id="A0AAE4IVH6"/>
<dbReference type="SUPFAM" id="SSF49401">
    <property type="entry name" value="Bacterial adhesins"/>
    <property type="match status" value="1"/>
</dbReference>
<evidence type="ECO:0000256" key="1">
    <source>
        <dbReference type="ARBA" id="ARBA00004561"/>
    </source>
</evidence>
<evidence type="ECO:0000313" key="7">
    <source>
        <dbReference type="EMBL" id="MDR9890517.1"/>
    </source>
</evidence>
<evidence type="ECO:0000256" key="2">
    <source>
        <dbReference type="ARBA" id="ARBA00006671"/>
    </source>
</evidence>
<evidence type="ECO:0000256" key="4">
    <source>
        <dbReference type="ARBA" id="ARBA00023263"/>
    </source>
</evidence>
<feature type="chain" id="PRO_5042244044" evidence="5">
    <location>
        <begin position="26"/>
        <end position="328"/>
    </location>
</feature>
<evidence type="ECO:0000313" key="8">
    <source>
        <dbReference type="Proteomes" id="UP001248822"/>
    </source>
</evidence>
<dbReference type="InterPro" id="IPR000259">
    <property type="entry name" value="Adhesion_dom_fimbrial"/>
</dbReference>
<evidence type="ECO:0000256" key="5">
    <source>
        <dbReference type="SAM" id="SignalP"/>
    </source>
</evidence>
<dbReference type="GO" id="GO:0009289">
    <property type="term" value="C:pilus"/>
    <property type="evidence" value="ECO:0007669"/>
    <property type="project" value="UniProtKB-SubCell"/>
</dbReference>
<feature type="signal peptide" evidence="5">
    <location>
        <begin position="1"/>
        <end position="25"/>
    </location>
</feature>
<dbReference type="GO" id="GO:0043709">
    <property type="term" value="P:cell adhesion involved in single-species biofilm formation"/>
    <property type="evidence" value="ECO:0007669"/>
    <property type="project" value="TreeGrafter"/>
</dbReference>
<comment type="caution">
    <text evidence="7">The sequence shown here is derived from an EMBL/GenBank/DDBJ whole genome shotgun (WGS) entry which is preliminary data.</text>
</comment>
<keyword evidence="4" id="KW-0281">Fimbrium</keyword>
<gene>
    <name evidence="7" type="ORF">O7047_09770</name>
</gene>
<dbReference type="InterPro" id="IPR036937">
    <property type="entry name" value="Adhesion_dom_fimbrial_sf"/>
</dbReference>
<dbReference type="Gene3D" id="2.60.40.3310">
    <property type="match status" value="1"/>
</dbReference>
<protein>
    <submittedName>
        <fullName evidence="7">Fimbrial protein</fullName>
    </submittedName>
</protein>
<reference evidence="7" key="1">
    <citation type="submission" date="2022-12" db="EMBL/GenBank/DDBJ databases">
        <title>NDM-1 containing novel ST 2018 Pseudenterobacter timonensis.</title>
        <authorList>
            <person name="Halder G."/>
            <person name="Mandal S."/>
            <person name="Dutta S."/>
        </authorList>
    </citation>
    <scope>NUCLEOTIDE SEQUENCE</scope>
    <source>
        <strain evidence="7">CNCI147</strain>
    </source>
</reference>
<accession>A0AAE4IVH6</accession>
<dbReference type="RefSeq" id="WP_310825956.1">
    <property type="nucleotide sequence ID" value="NZ_JAQGEC010000007.1"/>
</dbReference>
<dbReference type="Proteomes" id="UP001248822">
    <property type="component" value="Unassembled WGS sequence"/>
</dbReference>
<dbReference type="InterPro" id="IPR008966">
    <property type="entry name" value="Adhesion_dom_sf"/>
</dbReference>
<comment type="subcellular location">
    <subcellularLocation>
        <location evidence="1">Fimbrium</location>
    </subcellularLocation>
</comment>
<proteinExistence type="inferred from homology"/>